<dbReference type="SUPFAM" id="SSF46689">
    <property type="entry name" value="Homeodomain-like"/>
    <property type="match status" value="1"/>
</dbReference>
<dbReference type="Gene3D" id="1.10.10.60">
    <property type="entry name" value="Homeodomain-like"/>
    <property type="match status" value="1"/>
</dbReference>
<protein>
    <submittedName>
        <fullName evidence="6">TetR/AcrR family transcriptional regulator</fullName>
    </submittedName>
</protein>
<dbReference type="PROSITE" id="PS50977">
    <property type="entry name" value="HTH_TETR_2"/>
    <property type="match status" value="1"/>
</dbReference>
<dbReference type="InterPro" id="IPR036271">
    <property type="entry name" value="Tet_transcr_reg_TetR-rel_C_sf"/>
</dbReference>
<proteinExistence type="predicted"/>
<keyword evidence="2 4" id="KW-0238">DNA-binding</keyword>
<dbReference type="PANTHER" id="PTHR30055">
    <property type="entry name" value="HTH-TYPE TRANSCRIPTIONAL REGULATOR RUTR"/>
    <property type="match status" value="1"/>
</dbReference>
<dbReference type="Pfam" id="PF16859">
    <property type="entry name" value="TetR_C_11"/>
    <property type="match status" value="1"/>
</dbReference>
<keyword evidence="3" id="KW-0804">Transcription</keyword>
<keyword evidence="1" id="KW-0805">Transcription regulation</keyword>
<keyword evidence="7" id="KW-1185">Reference proteome</keyword>
<organism evidence="6 7">
    <name type="scientific">Rhizobium calliandrae</name>
    <dbReference type="NCBI Taxonomy" id="1312182"/>
    <lineage>
        <taxon>Bacteria</taxon>
        <taxon>Pseudomonadati</taxon>
        <taxon>Pseudomonadota</taxon>
        <taxon>Alphaproteobacteria</taxon>
        <taxon>Hyphomicrobiales</taxon>
        <taxon>Rhizobiaceae</taxon>
        <taxon>Rhizobium/Agrobacterium group</taxon>
        <taxon>Rhizobium</taxon>
    </lineage>
</organism>
<dbReference type="EMBL" id="JARFYN010000108">
    <property type="protein sequence ID" value="MDL2410778.1"/>
    <property type="molecule type" value="Genomic_DNA"/>
</dbReference>
<dbReference type="InterPro" id="IPR011075">
    <property type="entry name" value="TetR_C"/>
</dbReference>
<name>A0ABT7KRT4_9HYPH</name>
<dbReference type="InterPro" id="IPR001647">
    <property type="entry name" value="HTH_TetR"/>
</dbReference>
<dbReference type="Proteomes" id="UP001172630">
    <property type="component" value="Unassembled WGS sequence"/>
</dbReference>
<evidence type="ECO:0000256" key="3">
    <source>
        <dbReference type="ARBA" id="ARBA00023163"/>
    </source>
</evidence>
<dbReference type="Pfam" id="PF00440">
    <property type="entry name" value="TetR_N"/>
    <property type="match status" value="1"/>
</dbReference>
<evidence type="ECO:0000256" key="2">
    <source>
        <dbReference type="ARBA" id="ARBA00023125"/>
    </source>
</evidence>
<sequence length="201" mass="22361">MRASSSIGTGRPRSPEVDAAILDAALALFIEGGLSAVSFEQITQRSGVSRTAIYRRWSSREEILARALGHLCEEAEATFADWAERPISEVMDWFVENVPRQMLNPLYRGLSRSVLALGEKSELKAIYSEAVLRPRRAAFSNMIRRARATGALPSSLDPELIQDMLIGALLHQILLEPADQTEEQLRDYIIRLLTGLGLLQK</sequence>
<evidence type="ECO:0000313" key="6">
    <source>
        <dbReference type="EMBL" id="MDL2410778.1"/>
    </source>
</evidence>
<dbReference type="PANTHER" id="PTHR30055:SF148">
    <property type="entry name" value="TETR-FAMILY TRANSCRIPTIONAL REGULATOR"/>
    <property type="match status" value="1"/>
</dbReference>
<dbReference type="Gene3D" id="1.10.357.10">
    <property type="entry name" value="Tetracycline Repressor, domain 2"/>
    <property type="match status" value="1"/>
</dbReference>
<comment type="caution">
    <text evidence="6">The sequence shown here is derived from an EMBL/GenBank/DDBJ whole genome shotgun (WGS) entry which is preliminary data.</text>
</comment>
<evidence type="ECO:0000256" key="4">
    <source>
        <dbReference type="PROSITE-ProRule" id="PRU00335"/>
    </source>
</evidence>
<dbReference type="InterPro" id="IPR050109">
    <property type="entry name" value="HTH-type_TetR-like_transc_reg"/>
</dbReference>
<gene>
    <name evidence="6" type="ORF">PY650_35595</name>
</gene>
<dbReference type="RefSeq" id="WP_285884747.1">
    <property type="nucleotide sequence ID" value="NZ_JARFYN010000108.1"/>
</dbReference>
<evidence type="ECO:0000313" key="7">
    <source>
        <dbReference type="Proteomes" id="UP001172630"/>
    </source>
</evidence>
<dbReference type="SUPFAM" id="SSF48498">
    <property type="entry name" value="Tetracyclin repressor-like, C-terminal domain"/>
    <property type="match status" value="1"/>
</dbReference>
<accession>A0ABT7KRT4</accession>
<reference evidence="6" key="1">
    <citation type="submission" date="2023-06" db="EMBL/GenBank/DDBJ databases">
        <title>Phylogenetic Diversity of Rhizobium strains.</title>
        <authorList>
            <person name="Moura F.T."/>
            <person name="Helene L.C.F."/>
            <person name="Hungria M."/>
        </authorList>
    </citation>
    <scope>NUCLEOTIDE SEQUENCE</scope>
    <source>
        <strain evidence="6">CCGE524</strain>
    </source>
</reference>
<evidence type="ECO:0000259" key="5">
    <source>
        <dbReference type="PROSITE" id="PS50977"/>
    </source>
</evidence>
<dbReference type="InterPro" id="IPR009057">
    <property type="entry name" value="Homeodomain-like_sf"/>
</dbReference>
<feature type="domain" description="HTH tetR-type" evidence="5">
    <location>
        <begin position="15"/>
        <end position="75"/>
    </location>
</feature>
<dbReference type="PRINTS" id="PR00455">
    <property type="entry name" value="HTHTETR"/>
</dbReference>
<feature type="DNA-binding region" description="H-T-H motif" evidence="4">
    <location>
        <begin position="38"/>
        <end position="57"/>
    </location>
</feature>
<evidence type="ECO:0000256" key="1">
    <source>
        <dbReference type="ARBA" id="ARBA00023015"/>
    </source>
</evidence>